<protein>
    <submittedName>
        <fullName evidence="1">Uncharacterized protein</fullName>
    </submittedName>
</protein>
<name>A0A2N9L5N6_9BACT</name>
<dbReference type="AlphaFoldDB" id="A0A2N9L5N6"/>
<accession>A0A2N9L5N6</accession>
<organism evidence="1 2">
    <name type="scientific">Candidatus Sulfuritelmatomonas gaucii</name>
    <dbReference type="NCBI Taxonomy" id="2043161"/>
    <lineage>
        <taxon>Bacteria</taxon>
        <taxon>Pseudomonadati</taxon>
        <taxon>Acidobacteriota</taxon>
        <taxon>Terriglobia</taxon>
        <taxon>Terriglobales</taxon>
        <taxon>Acidobacteriaceae</taxon>
        <taxon>Candidatus Sulfuritelmatomonas</taxon>
    </lineage>
</organism>
<reference evidence="2" key="1">
    <citation type="submission" date="2018-02" db="EMBL/GenBank/DDBJ databases">
        <authorList>
            <person name="Hausmann B."/>
        </authorList>
    </citation>
    <scope>NUCLEOTIDE SEQUENCE [LARGE SCALE GENOMIC DNA]</scope>
    <source>
        <strain evidence="2">Peat soil MAG SbA5</strain>
    </source>
</reference>
<sequence length="85" mass="9981">MSTHDAMVIRQSRQRVLKLPFSFCVRLYMAFWGEILYDPSHDLIFRPVTRITIACSPQSRGSHRVPHPRRVFVFAARLGFHRPQS</sequence>
<evidence type="ECO:0000313" key="1">
    <source>
        <dbReference type="EMBL" id="SPE18570.1"/>
    </source>
</evidence>
<evidence type="ECO:0000313" key="2">
    <source>
        <dbReference type="Proteomes" id="UP000239735"/>
    </source>
</evidence>
<proteinExistence type="predicted"/>
<dbReference type="EMBL" id="OKRB01000068">
    <property type="protein sequence ID" value="SPE18570.1"/>
    <property type="molecule type" value="Genomic_DNA"/>
</dbReference>
<dbReference type="Proteomes" id="UP000239735">
    <property type="component" value="Unassembled WGS sequence"/>
</dbReference>
<gene>
    <name evidence="1" type="ORF">SBA5_160054</name>
</gene>